<protein>
    <submittedName>
        <fullName evidence="1">Uncharacterized protein</fullName>
    </submittedName>
</protein>
<name>A0ACB9DVG1_CICIN</name>
<reference evidence="1 2" key="2">
    <citation type="journal article" date="2022" name="Mol. Ecol. Resour.">
        <title>The genomes of chicory, endive, great burdock and yacon provide insights into Asteraceae paleo-polyploidization history and plant inulin production.</title>
        <authorList>
            <person name="Fan W."/>
            <person name="Wang S."/>
            <person name="Wang H."/>
            <person name="Wang A."/>
            <person name="Jiang F."/>
            <person name="Liu H."/>
            <person name="Zhao H."/>
            <person name="Xu D."/>
            <person name="Zhang Y."/>
        </authorList>
    </citation>
    <scope>NUCLEOTIDE SEQUENCE [LARGE SCALE GENOMIC DNA]</scope>
    <source>
        <strain evidence="2">cv. Punajuju</strain>
        <tissue evidence="1">Leaves</tissue>
    </source>
</reference>
<organism evidence="1 2">
    <name type="scientific">Cichorium intybus</name>
    <name type="common">Chicory</name>
    <dbReference type="NCBI Taxonomy" id="13427"/>
    <lineage>
        <taxon>Eukaryota</taxon>
        <taxon>Viridiplantae</taxon>
        <taxon>Streptophyta</taxon>
        <taxon>Embryophyta</taxon>
        <taxon>Tracheophyta</taxon>
        <taxon>Spermatophyta</taxon>
        <taxon>Magnoliopsida</taxon>
        <taxon>eudicotyledons</taxon>
        <taxon>Gunneridae</taxon>
        <taxon>Pentapetalae</taxon>
        <taxon>asterids</taxon>
        <taxon>campanulids</taxon>
        <taxon>Asterales</taxon>
        <taxon>Asteraceae</taxon>
        <taxon>Cichorioideae</taxon>
        <taxon>Cichorieae</taxon>
        <taxon>Cichoriinae</taxon>
        <taxon>Cichorium</taxon>
    </lineage>
</organism>
<gene>
    <name evidence="1" type="ORF">L2E82_21092</name>
</gene>
<evidence type="ECO:0000313" key="2">
    <source>
        <dbReference type="Proteomes" id="UP001055811"/>
    </source>
</evidence>
<dbReference type="Proteomes" id="UP001055811">
    <property type="component" value="Linkage Group LG04"/>
</dbReference>
<evidence type="ECO:0000313" key="1">
    <source>
        <dbReference type="EMBL" id="KAI3750455.1"/>
    </source>
</evidence>
<sequence length="162" mass="18056">MVNKEFIHVRVKEVTTWTPSFIEEDTNSSLDDIEVGSEQEDNPSKPSFSFPKNNDDLGDSYADSKESSGPRSMRISASLLADRVVGIAVKHMSPGSTTALIYTQGFTLVDSIEVFHNYNLGLELDESLHRDSYNHTSSNRKALKHVHLIPLAYLVMGSQLIK</sequence>
<accession>A0ACB9DVG1</accession>
<reference evidence="2" key="1">
    <citation type="journal article" date="2022" name="Mol. Ecol. Resour.">
        <title>The genomes of chicory, endive, great burdock and yacon provide insights into Asteraceae palaeo-polyploidization history and plant inulin production.</title>
        <authorList>
            <person name="Fan W."/>
            <person name="Wang S."/>
            <person name="Wang H."/>
            <person name="Wang A."/>
            <person name="Jiang F."/>
            <person name="Liu H."/>
            <person name="Zhao H."/>
            <person name="Xu D."/>
            <person name="Zhang Y."/>
        </authorList>
    </citation>
    <scope>NUCLEOTIDE SEQUENCE [LARGE SCALE GENOMIC DNA]</scope>
    <source>
        <strain evidence="2">cv. Punajuju</strain>
    </source>
</reference>
<comment type="caution">
    <text evidence="1">The sequence shown here is derived from an EMBL/GenBank/DDBJ whole genome shotgun (WGS) entry which is preliminary data.</text>
</comment>
<proteinExistence type="predicted"/>
<keyword evidence="2" id="KW-1185">Reference proteome</keyword>
<dbReference type="EMBL" id="CM042012">
    <property type="protein sequence ID" value="KAI3750455.1"/>
    <property type="molecule type" value="Genomic_DNA"/>
</dbReference>